<sequence>MINIKQGGLRLLYKQYIDLVLTYGYELIIVSVFVLAITLGFIWG</sequence>
<keyword evidence="1" id="KW-0472">Membrane</keyword>
<protein>
    <submittedName>
        <fullName evidence="2">Uncharacterized protein</fullName>
    </submittedName>
</protein>
<feature type="transmembrane region" description="Helical" evidence="1">
    <location>
        <begin position="20"/>
        <end position="43"/>
    </location>
</feature>
<dbReference type="AlphaFoldDB" id="A0A0F9PN14"/>
<dbReference type="EMBL" id="LAZR01006117">
    <property type="protein sequence ID" value="KKM94602.1"/>
    <property type="molecule type" value="Genomic_DNA"/>
</dbReference>
<gene>
    <name evidence="2" type="ORF">LCGC14_1196800</name>
</gene>
<evidence type="ECO:0000313" key="2">
    <source>
        <dbReference type="EMBL" id="KKM94602.1"/>
    </source>
</evidence>
<proteinExistence type="predicted"/>
<evidence type="ECO:0000256" key="1">
    <source>
        <dbReference type="SAM" id="Phobius"/>
    </source>
</evidence>
<comment type="caution">
    <text evidence="2">The sequence shown here is derived from an EMBL/GenBank/DDBJ whole genome shotgun (WGS) entry which is preliminary data.</text>
</comment>
<organism evidence="2">
    <name type="scientific">marine sediment metagenome</name>
    <dbReference type="NCBI Taxonomy" id="412755"/>
    <lineage>
        <taxon>unclassified sequences</taxon>
        <taxon>metagenomes</taxon>
        <taxon>ecological metagenomes</taxon>
    </lineage>
</organism>
<reference evidence="2" key="1">
    <citation type="journal article" date="2015" name="Nature">
        <title>Complex archaea that bridge the gap between prokaryotes and eukaryotes.</title>
        <authorList>
            <person name="Spang A."/>
            <person name="Saw J.H."/>
            <person name="Jorgensen S.L."/>
            <person name="Zaremba-Niedzwiedzka K."/>
            <person name="Martijn J."/>
            <person name="Lind A.E."/>
            <person name="van Eijk R."/>
            <person name="Schleper C."/>
            <person name="Guy L."/>
            <person name="Ettema T.J."/>
        </authorList>
    </citation>
    <scope>NUCLEOTIDE SEQUENCE</scope>
</reference>
<keyword evidence="1" id="KW-1133">Transmembrane helix</keyword>
<keyword evidence="1" id="KW-0812">Transmembrane</keyword>
<accession>A0A0F9PN14</accession>
<name>A0A0F9PN14_9ZZZZ</name>